<dbReference type="SUPFAM" id="SSF141072">
    <property type="entry name" value="CalX-like"/>
    <property type="match status" value="1"/>
</dbReference>
<protein>
    <submittedName>
        <fullName evidence="6">Trypsin-like peptidase</fullName>
    </submittedName>
</protein>
<evidence type="ECO:0000256" key="2">
    <source>
        <dbReference type="ARBA" id="ARBA00022737"/>
    </source>
</evidence>
<dbReference type="Pfam" id="PF03160">
    <property type="entry name" value="Calx-beta"/>
    <property type="match status" value="1"/>
</dbReference>
<dbReference type="Pfam" id="PF00089">
    <property type="entry name" value="Trypsin"/>
    <property type="match status" value="1"/>
</dbReference>
<dbReference type="PANTHER" id="PTHR11878">
    <property type="entry name" value="SODIUM/CALCIUM EXCHANGER"/>
    <property type="match status" value="1"/>
</dbReference>
<dbReference type="Gene3D" id="2.60.40.2030">
    <property type="match status" value="1"/>
</dbReference>
<evidence type="ECO:0000256" key="1">
    <source>
        <dbReference type="ARBA" id="ARBA00022729"/>
    </source>
</evidence>
<feature type="domain" description="Peptidase S1" evidence="5">
    <location>
        <begin position="1"/>
        <end position="272"/>
    </location>
</feature>
<evidence type="ECO:0000256" key="3">
    <source>
        <dbReference type="ARBA" id="ARBA00022837"/>
    </source>
</evidence>
<dbReference type="GO" id="GO:0007154">
    <property type="term" value="P:cell communication"/>
    <property type="evidence" value="ECO:0007669"/>
    <property type="project" value="InterPro"/>
</dbReference>
<dbReference type="RefSeq" id="WP_133483850.1">
    <property type="nucleotide sequence ID" value="NZ_SNWH01000017.1"/>
</dbReference>
<evidence type="ECO:0000313" key="6">
    <source>
        <dbReference type="EMBL" id="TDO03463.1"/>
    </source>
</evidence>
<dbReference type="GO" id="GO:0016020">
    <property type="term" value="C:membrane"/>
    <property type="evidence" value="ECO:0007669"/>
    <property type="project" value="InterPro"/>
</dbReference>
<dbReference type="InterPro" id="IPR009003">
    <property type="entry name" value="Peptidase_S1_PA"/>
</dbReference>
<dbReference type="InterPro" id="IPR038081">
    <property type="entry name" value="CalX-like_sf"/>
</dbReference>
<dbReference type="Gene3D" id="2.40.10.10">
    <property type="entry name" value="Trypsin-like serine proteases"/>
    <property type="match status" value="1"/>
</dbReference>
<dbReference type="PROSITE" id="PS50240">
    <property type="entry name" value="TRYPSIN_DOM"/>
    <property type="match status" value="1"/>
</dbReference>
<dbReference type="Proteomes" id="UP000295150">
    <property type="component" value="Unassembled WGS sequence"/>
</dbReference>
<dbReference type="EMBL" id="SNWH01000017">
    <property type="protein sequence ID" value="TDO03463.1"/>
    <property type="molecule type" value="Genomic_DNA"/>
</dbReference>
<dbReference type="InterPro" id="IPR003644">
    <property type="entry name" value="Calx_beta"/>
</dbReference>
<dbReference type="OrthoDB" id="8884718at2"/>
<dbReference type="SUPFAM" id="SSF50494">
    <property type="entry name" value="Trypsin-like serine proteases"/>
    <property type="match status" value="1"/>
</dbReference>
<dbReference type="AlphaFoldDB" id="A0A4R6H5D1"/>
<keyword evidence="4" id="KW-0406">Ion transport</keyword>
<dbReference type="InterPro" id="IPR051171">
    <property type="entry name" value="CaCA"/>
</dbReference>
<evidence type="ECO:0000313" key="7">
    <source>
        <dbReference type="Proteomes" id="UP000295150"/>
    </source>
</evidence>
<comment type="caution">
    <text evidence="6">The sequence shown here is derived from an EMBL/GenBank/DDBJ whole genome shotgun (WGS) entry which is preliminary data.</text>
</comment>
<keyword evidence="4" id="KW-0813">Transport</keyword>
<reference evidence="6 7" key="1">
    <citation type="submission" date="2019-03" db="EMBL/GenBank/DDBJ databases">
        <title>Freshwater and sediment microbial communities from various areas in North America, analyzing microbe dynamics in response to fracking.</title>
        <authorList>
            <person name="Lamendella R."/>
        </authorList>
    </citation>
    <scope>NUCLEOTIDE SEQUENCE [LARGE SCALE GENOMIC DNA]</scope>
    <source>
        <strain evidence="6 7">1_TX</strain>
    </source>
</reference>
<dbReference type="GO" id="GO:0006508">
    <property type="term" value="P:proteolysis"/>
    <property type="evidence" value="ECO:0007669"/>
    <property type="project" value="InterPro"/>
</dbReference>
<evidence type="ECO:0000259" key="5">
    <source>
        <dbReference type="PROSITE" id="PS50240"/>
    </source>
</evidence>
<keyword evidence="3" id="KW-0106">Calcium</keyword>
<organism evidence="6 7">
    <name type="scientific">Halomonas ventosae</name>
    <dbReference type="NCBI Taxonomy" id="229007"/>
    <lineage>
        <taxon>Bacteria</taxon>
        <taxon>Pseudomonadati</taxon>
        <taxon>Pseudomonadota</taxon>
        <taxon>Gammaproteobacteria</taxon>
        <taxon>Oceanospirillales</taxon>
        <taxon>Halomonadaceae</taxon>
        <taxon>Halomonas</taxon>
    </lineage>
</organism>
<dbReference type="GO" id="GO:0004252">
    <property type="term" value="F:serine-type endopeptidase activity"/>
    <property type="evidence" value="ECO:0007669"/>
    <property type="project" value="InterPro"/>
</dbReference>
<accession>A0A4R6H5D1</accession>
<gene>
    <name evidence="6" type="ORF">DFO68_1172</name>
</gene>
<dbReference type="InterPro" id="IPR001254">
    <property type="entry name" value="Trypsin_dom"/>
</dbReference>
<name>A0A4R6H5D1_9GAMM</name>
<keyword evidence="7" id="KW-1185">Reference proteome</keyword>
<dbReference type="GO" id="GO:0030001">
    <property type="term" value="P:metal ion transport"/>
    <property type="evidence" value="ECO:0007669"/>
    <property type="project" value="TreeGrafter"/>
</dbReference>
<proteinExistence type="predicted"/>
<dbReference type="PANTHER" id="PTHR11878:SF65">
    <property type="entry name" value="NA_CA-EXCHANGE PROTEIN, ISOFORM G"/>
    <property type="match status" value="1"/>
</dbReference>
<sequence>MVTVTRDPYRYRVLPGESYDGVVQVSAEGFYGSGVLLNGGRAVLTSAHVIEGSGDVTVRFDTPSGRISVPASQYVLHPLFDTANGDGDGDLALVWLVEPGPISAKRSTLYRDSDEVGSDITLVGYGLPGDGLSGYVESARVAPTKYFAENRFDTTGEVMKDALGGGIAWDPLLDSQLIIDFDNGNPENDALGVLMGLHDAGRGVMEGLIAPGDSGGPAFIEDKVVGVATYTASFNRNGQSPDINDVLNSSFGEIASFQRVSYYQQWIDQSLRAADPDSPARREDVETTIPEGDIGTSLVYFLLEFNGVRDHSDQWLSVDYATRNGTATSGEDYLPVADTLILYPGERQATIAVEVIGDDIPEADEMLYLDVFNPVGGSFGEGVAQLTAVRTLIDDDGWMA</sequence>
<keyword evidence="1" id="KW-0732">Signal</keyword>
<evidence type="ECO:0000256" key="4">
    <source>
        <dbReference type="ARBA" id="ARBA00023065"/>
    </source>
</evidence>
<keyword evidence="2" id="KW-0677">Repeat</keyword>
<dbReference type="InterPro" id="IPR043504">
    <property type="entry name" value="Peptidase_S1_PA_chymotrypsin"/>
</dbReference>